<dbReference type="GO" id="GO:0005840">
    <property type="term" value="C:ribosome"/>
    <property type="evidence" value="ECO:0007669"/>
    <property type="project" value="UniProtKB-KW"/>
</dbReference>
<dbReference type="Gene3D" id="3.10.430.100">
    <property type="entry name" value="Ribosomal protein L9, C-terminal domain"/>
    <property type="match status" value="1"/>
</dbReference>
<comment type="function">
    <text evidence="1 8">Binds to the 23S rRNA.</text>
</comment>
<dbReference type="Gene3D" id="3.40.5.10">
    <property type="entry name" value="Ribosomal protein L9, N-terminal domain"/>
    <property type="match status" value="1"/>
</dbReference>
<protein>
    <recommendedName>
        <fullName evidence="7 8">Large ribosomal subunit protein bL9</fullName>
    </recommendedName>
</protein>
<evidence type="ECO:0000313" key="13">
    <source>
        <dbReference type="Proteomes" id="UP000032076"/>
    </source>
</evidence>
<feature type="domain" description="Ribosomal protein L9" evidence="10">
    <location>
        <begin position="13"/>
        <end position="40"/>
    </location>
</feature>
<dbReference type="PATRIC" id="fig|35841.7.peg.3379"/>
<evidence type="ECO:0000259" key="10">
    <source>
        <dbReference type="PROSITE" id="PS00651"/>
    </source>
</evidence>
<keyword evidence="5 8" id="KW-0689">Ribosomal protein</keyword>
<reference evidence="12 13" key="2">
    <citation type="submission" date="2015-01" db="EMBL/GenBank/DDBJ databases">
        <title>Draft Genome Sequences of Four Bacillus thermoamylovorans Strains, Isolated From Food Products.</title>
        <authorList>
            <person name="Krawcyk A.O."/>
            <person name="Berendsen E.M."/>
            <person name="Eijlander R.T."/>
            <person name="de Jong A."/>
            <person name="Wells-Bennik M."/>
            <person name="Kuipers O.P."/>
        </authorList>
    </citation>
    <scope>NUCLEOTIDE SEQUENCE [LARGE SCALE GENOMIC DNA]</scope>
    <source>
        <strain evidence="12 13">B4167</strain>
    </source>
</reference>
<evidence type="ECO:0000256" key="2">
    <source>
        <dbReference type="ARBA" id="ARBA00010605"/>
    </source>
</evidence>
<dbReference type="InterPro" id="IPR020594">
    <property type="entry name" value="Ribosomal_bL9_bac/chp"/>
</dbReference>
<evidence type="ECO:0000256" key="1">
    <source>
        <dbReference type="ARBA" id="ARBA00003058"/>
    </source>
</evidence>
<dbReference type="GO" id="GO:0006412">
    <property type="term" value="P:translation"/>
    <property type="evidence" value="ECO:0007669"/>
    <property type="project" value="UniProtKB-UniRule"/>
</dbReference>
<feature type="coiled-coil region" evidence="9">
    <location>
        <begin position="37"/>
        <end position="78"/>
    </location>
</feature>
<dbReference type="GO" id="GO:1990904">
    <property type="term" value="C:ribonucleoprotein complex"/>
    <property type="evidence" value="ECO:0007669"/>
    <property type="project" value="UniProtKB-KW"/>
</dbReference>
<dbReference type="InterPro" id="IPR020069">
    <property type="entry name" value="Ribosomal_bL9_C"/>
</dbReference>
<dbReference type="Proteomes" id="UP000032076">
    <property type="component" value="Unassembled WGS sequence"/>
</dbReference>
<proteinExistence type="inferred from homology"/>
<comment type="similarity">
    <text evidence="2 8">Belongs to the bacterial ribosomal protein bL9 family.</text>
</comment>
<dbReference type="FunFam" id="3.40.5.10:FF:000002">
    <property type="entry name" value="50S ribosomal protein L9"/>
    <property type="match status" value="1"/>
</dbReference>
<dbReference type="PANTHER" id="PTHR21368">
    <property type="entry name" value="50S RIBOSOMAL PROTEIN L9"/>
    <property type="match status" value="1"/>
</dbReference>
<keyword evidence="3 8" id="KW-0699">rRNA-binding</keyword>
<keyword evidence="9" id="KW-0175">Coiled coil</keyword>
<accession>A0A090J3Q8</accession>
<evidence type="ECO:0000313" key="12">
    <source>
        <dbReference type="EMBL" id="KIO73334.1"/>
    </source>
</evidence>
<evidence type="ECO:0000313" key="11">
    <source>
        <dbReference type="EMBL" id="CEE03293.1"/>
    </source>
</evidence>
<dbReference type="NCBIfam" id="TIGR00158">
    <property type="entry name" value="L9"/>
    <property type="match status" value="1"/>
</dbReference>
<dbReference type="InterPro" id="IPR000244">
    <property type="entry name" value="Ribosomal_bL9"/>
</dbReference>
<dbReference type="EMBL" id="JXLU01000049">
    <property type="protein sequence ID" value="KIO73334.1"/>
    <property type="molecule type" value="Genomic_DNA"/>
</dbReference>
<evidence type="ECO:0000256" key="7">
    <source>
        <dbReference type="ARBA" id="ARBA00035292"/>
    </source>
</evidence>
<dbReference type="SUPFAM" id="SSF55658">
    <property type="entry name" value="L9 N-domain-like"/>
    <property type="match status" value="1"/>
</dbReference>
<keyword evidence="4 8" id="KW-0694">RNA-binding</keyword>
<dbReference type="OrthoDB" id="9788336at2"/>
<sequence>MKVIFLKDVKGKGNKGDIKNVADGYAQNFLIKNGYAIEATPANIKSLEAKKRKEEKEAQKELEEAKQLKEKLGKLTVEIGAKSGEGGRLFGSVTSKQIAEQLQKQHGIKLDKRKIELEDAIRALGFTKVPVKLHPEVQGTLTVHVKDEN</sequence>
<dbReference type="PROSITE" id="PS00651">
    <property type="entry name" value="RIBOSOMAL_L9"/>
    <property type="match status" value="1"/>
</dbReference>
<keyword evidence="14" id="KW-1185">Reference proteome</keyword>
<evidence type="ECO:0000256" key="6">
    <source>
        <dbReference type="ARBA" id="ARBA00023274"/>
    </source>
</evidence>
<name>A0A090J3Q8_9BACI</name>
<dbReference type="InterPro" id="IPR020070">
    <property type="entry name" value="Ribosomal_bL9_N"/>
</dbReference>
<dbReference type="HAMAP" id="MF_00503">
    <property type="entry name" value="Ribosomal_bL9"/>
    <property type="match status" value="1"/>
</dbReference>
<dbReference type="GeneID" id="92962899"/>
<keyword evidence="6 8" id="KW-0687">Ribonucleoprotein</keyword>
<dbReference type="Proteomes" id="UP000040576">
    <property type="component" value="Unassembled WGS sequence"/>
</dbReference>
<dbReference type="AlphaFoldDB" id="A0A090J3Q8"/>
<evidence type="ECO:0000256" key="8">
    <source>
        <dbReference type="HAMAP-Rule" id="MF_00503"/>
    </source>
</evidence>
<dbReference type="GO" id="GO:0019843">
    <property type="term" value="F:rRNA binding"/>
    <property type="evidence" value="ECO:0007669"/>
    <property type="project" value="UniProtKB-UniRule"/>
</dbReference>
<organism evidence="11 14">
    <name type="scientific">Caldibacillus thermoamylovorans</name>
    <dbReference type="NCBI Taxonomy" id="35841"/>
    <lineage>
        <taxon>Bacteria</taxon>
        <taxon>Bacillati</taxon>
        <taxon>Bacillota</taxon>
        <taxon>Bacilli</taxon>
        <taxon>Bacillales</taxon>
        <taxon>Bacillaceae</taxon>
        <taxon>Caldibacillus</taxon>
    </lineage>
</organism>
<dbReference type="Pfam" id="PF03948">
    <property type="entry name" value="Ribosomal_L9_C"/>
    <property type="match status" value="1"/>
</dbReference>
<dbReference type="SUPFAM" id="SSF55653">
    <property type="entry name" value="Ribosomal protein L9 C-domain"/>
    <property type="match status" value="1"/>
</dbReference>
<dbReference type="EMBL" id="CCRF01000105">
    <property type="protein sequence ID" value="CEE03293.1"/>
    <property type="molecule type" value="Genomic_DNA"/>
</dbReference>
<reference evidence="11 14" key="1">
    <citation type="submission" date="2014-07" db="EMBL/GenBank/DDBJ databases">
        <authorList>
            <person name="Wibberg Daniel"/>
        </authorList>
    </citation>
    <scope>NUCLEOTIDE SEQUENCE [LARGE SCALE GENOMIC DNA]</scope>
</reference>
<evidence type="ECO:0000256" key="5">
    <source>
        <dbReference type="ARBA" id="ARBA00022980"/>
    </source>
</evidence>
<evidence type="ECO:0000256" key="4">
    <source>
        <dbReference type="ARBA" id="ARBA00022884"/>
    </source>
</evidence>
<gene>
    <name evidence="8" type="primary">rplI</name>
    <name evidence="12" type="ORF">B4167_2188</name>
    <name evidence="11" type="ORF">BT1A1_3512</name>
</gene>
<evidence type="ECO:0000313" key="14">
    <source>
        <dbReference type="Proteomes" id="UP000040576"/>
    </source>
</evidence>
<dbReference type="Pfam" id="PF01281">
    <property type="entry name" value="Ribosomal_L9_N"/>
    <property type="match status" value="1"/>
</dbReference>
<evidence type="ECO:0000256" key="9">
    <source>
        <dbReference type="SAM" id="Coils"/>
    </source>
</evidence>
<dbReference type="KEGG" id="bthv:CQJ30_18945"/>
<dbReference type="InterPro" id="IPR036935">
    <property type="entry name" value="Ribosomal_bL9_N_sf"/>
</dbReference>
<dbReference type="GO" id="GO:0003735">
    <property type="term" value="F:structural constituent of ribosome"/>
    <property type="evidence" value="ECO:0007669"/>
    <property type="project" value="InterPro"/>
</dbReference>
<dbReference type="InterPro" id="IPR009027">
    <property type="entry name" value="Ribosomal_bL9/RNase_H1_N"/>
</dbReference>
<dbReference type="RefSeq" id="WP_034773628.1">
    <property type="nucleotide sequence ID" value="NZ_CCRF01000105.1"/>
</dbReference>
<dbReference type="FunFam" id="3.10.430.100:FF:000002">
    <property type="entry name" value="50S ribosomal protein L9"/>
    <property type="match status" value="1"/>
</dbReference>
<evidence type="ECO:0000256" key="3">
    <source>
        <dbReference type="ARBA" id="ARBA00022730"/>
    </source>
</evidence>
<dbReference type="InterPro" id="IPR036791">
    <property type="entry name" value="Ribosomal_bL9_C_sf"/>
</dbReference>